<comment type="caution">
    <text evidence="6">The sequence shown here is derived from an EMBL/GenBank/DDBJ whole genome shotgun (WGS) entry which is preliminary data.</text>
</comment>
<dbReference type="PROSITE" id="PS50893">
    <property type="entry name" value="ABC_TRANSPORTER_2"/>
    <property type="match status" value="1"/>
</dbReference>
<dbReference type="Pfam" id="PF00005">
    <property type="entry name" value="ABC_tran"/>
    <property type="match status" value="1"/>
</dbReference>
<accession>A0ABU8YCZ4</accession>
<keyword evidence="1" id="KW-0813">Transport</keyword>
<dbReference type="InterPro" id="IPR003593">
    <property type="entry name" value="AAA+_ATPase"/>
</dbReference>
<dbReference type="PANTHER" id="PTHR42794:SF1">
    <property type="entry name" value="HEMIN IMPORT ATP-BINDING PROTEIN HMUV"/>
    <property type="match status" value="1"/>
</dbReference>
<dbReference type="SMART" id="SM00382">
    <property type="entry name" value="AAA"/>
    <property type="match status" value="1"/>
</dbReference>
<dbReference type="EMBL" id="JBBLYY010000065">
    <property type="protein sequence ID" value="MEK0172410.1"/>
    <property type="molecule type" value="Genomic_DNA"/>
</dbReference>
<dbReference type="Gene3D" id="3.40.50.300">
    <property type="entry name" value="P-loop containing nucleotide triphosphate hydrolases"/>
    <property type="match status" value="1"/>
</dbReference>
<keyword evidence="2" id="KW-0547">Nucleotide-binding</keyword>
<name>A0ABU8YCZ4_9MICO</name>
<gene>
    <name evidence="6" type="ORF">WMN62_13105</name>
</gene>
<evidence type="ECO:0000256" key="4">
    <source>
        <dbReference type="ARBA" id="ARBA00022967"/>
    </source>
</evidence>
<dbReference type="RefSeq" id="WP_340197250.1">
    <property type="nucleotide sequence ID" value="NZ_JBBKAP010000059.1"/>
</dbReference>
<dbReference type="InterPro" id="IPR003439">
    <property type="entry name" value="ABC_transporter-like_ATP-bd"/>
</dbReference>
<dbReference type="SUPFAM" id="SSF52540">
    <property type="entry name" value="P-loop containing nucleoside triphosphate hydrolases"/>
    <property type="match status" value="1"/>
</dbReference>
<evidence type="ECO:0000256" key="3">
    <source>
        <dbReference type="ARBA" id="ARBA00022840"/>
    </source>
</evidence>
<evidence type="ECO:0000256" key="2">
    <source>
        <dbReference type="ARBA" id="ARBA00022741"/>
    </source>
</evidence>
<dbReference type="InterPro" id="IPR017871">
    <property type="entry name" value="ABC_transporter-like_CS"/>
</dbReference>
<evidence type="ECO:0000256" key="1">
    <source>
        <dbReference type="ARBA" id="ARBA00022448"/>
    </source>
</evidence>
<evidence type="ECO:0000313" key="6">
    <source>
        <dbReference type="EMBL" id="MEK0172410.1"/>
    </source>
</evidence>
<evidence type="ECO:0000259" key="5">
    <source>
        <dbReference type="PROSITE" id="PS50893"/>
    </source>
</evidence>
<feature type="domain" description="ABC transporter" evidence="5">
    <location>
        <begin position="10"/>
        <end position="242"/>
    </location>
</feature>
<sequence>MIGASTAGAVVVSGIGVVIDGRPLLADVDLTVRAGEVLALVGPNGAGKSTLLRAIAGDLAHSGTIAIDGVRTGGEAPLATARRRAVLEQDTAVAFGFRVGEVVRMGRAPWRGTRRAVDDDTVVARVLDQVELADRIDQAFPSLSGGESARASFARVLAQSTPVLLLDEPTAALDLRHQEAVLAVARAHARAGGAVVVVLHDLSLAGAYADRVAMLASGRIVADGTPTDVLTADRIGAVYRHPVTVVPDPNTGTPVVVPSRTVQEASS</sequence>
<dbReference type="PANTHER" id="PTHR42794">
    <property type="entry name" value="HEMIN IMPORT ATP-BINDING PROTEIN HMUV"/>
    <property type="match status" value="1"/>
</dbReference>
<keyword evidence="7" id="KW-1185">Reference proteome</keyword>
<dbReference type="GO" id="GO:0005524">
    <property type="term" value="F:ATP binding"/>
    <property type="evidence" value="ECO:0007669"/>
    <property type="project" value="UniProtKB-KW"/>
</dbReference>
<keyword evidence="3 6" id="KW-0067">ATP-binding</keyword>
<dbReference type="PROSITE" id="PS00211">
    <property type="entry name" value="ABC_TRANSPORTER_1"/>
    <property type="match status" value="1"/>
</dbReference>
<dbReference type="InterPro" id="IPR027417">
    <property type="entry name" value="P-loop_NTPase"/>
</dbReference>
<protein>
    <submittedName>
        <fullName evidence="6">Heme ABC transporter ATP-binding protein</fullName>
    </submittedName>
</protein>
<organism evidence="6 7">
    <name type="scientific">Curtobacterium citreum</name>
    <dbReference type="NCBI Taxonomy" id="2036"/>
    <lineage>
        <taxon>Bacteria</taxon>
        <taxon>Bacillati</taxon>
        <taxon>Actinomycetota</taxon>
        <taxon>Actinomycetes</taxon>
        <taxon>Micrococcales</taxon>
        <taxon>Microbacteriaceae</taxon>
        <taxon>Curtobacterium</taxon>
    </lineage>
</organism>
<evidence type="ECO:0000313" key="7">
    <source>
        <dbReference type="Proteomes" id="UP001370299"/>
    </source>
</evidence>
<reference evidence="6 7" key="1">
    <citation type="submission" date="2024-03" db="EMBL/GenBank/DDBJ databases">
        <title>Whole genomes of four grape xylem sap localized bacterial endophytes.</title>
        <authorList>
            <person name="Kumar G."/>
            <person name="Savka M.A."/>
        </authorList>
    </citation>
    <scope>NUCLEOTIDE SEQUENCE [LARGE SCALE GENOMIC DNA]</scope>
    <source>
        <strain evidence="6 7">RIT_GXS8</strain>
    </source>
</reference>
<keyword evidence="4" id="KW-1278">Translocase</keyword>
<dbReference type="NCBIfam" id="NF010068">
    <property type="entry name" value="PRK13548.1"/>
    <property type="match status" value="1"/>
</dbReference>
<proteinExistence type="predicted"/>
<dbReference type="Proteomes" id="UP001370299">
    <property type="component" value="Unassembled WGS sequence"/>
</dbReference>
<dbReference type="CDD" id="cd03214">
    <property type="entry name" value="ABC_Iron-Siderophores_B12_Hemin"/>
    <property type="match status" value="1"/>
</dbReference>